<reference evidence="3" key="1">
    <citation type="journal article" date="2023" name="Science">
        <title>Elucidation of the pathway for biosynthesis of saponin adjuvants from the soapbark tree.</title>
        <authorList>
            <person name="Reed J."/>
            <person name="Orme A."/>
            <person name="El-Demerdash A."/>
            <person name="Owen C."/>
            <person name="Martin L.B.B."/>
            <person name="Misra R.C."/>
            <person name="Kikuchi S."/>
            <person name="Rejzek M."/>
            <person name="Martin A.C."/>
            <person name="Harkess A."/>
            <person name="Leebens-Mack J."/>
            <person name="Louveau T."/>
            <person name="Stephenson M.J."/>
            <person name="Osbourn A."/>
        </authorList>
    </citation>
    <scope>NUCLEOTIDE SEQUENCE</scope>
    <source>
        <strain evidence="3">S10</strain>
    </source>
</reference>
<dbReference type="InterPro" id="IPR023393">
    <property type="entry name" value="START-like_dom_sf"/>
</dbReference>
<gene>
    <name evidence="3" type="ORF">O6P43_011351</name>
</gene>
<dbReference type="InterPro" id="IPR052006">
    <property type="entry name" value="MLP-like"/>
</dbReference>
<dbReference type="EMBL" id="JARAOO010000005">
    <property type="protein sequence ID" value="KAJ7967037.1"/>
    <property type="molecule type" value="Genomic_DNA"/>
</dbReference>
<dbReference type="SUPFAM" id="SSF55961">
    <property type="entry name" value="Bet v1-like"/>
    <property type="match status" value="1"/>
</dbReference>
<comment type="similarity">
    <text evidence="1">Belongs to the MLP family.</text>
</comment>
<dbReference type="GO" id="GO:0006952">
    <property type="term" value="P:defense response"/>
    <property type="evidence" value="ECO:0007669"/>
    <property type="project" value="InterPro"/>
</dbReference>
<comment type="caution">
    <text evidence="3">The sequence shown here is derived from an EMBL/GenBank/DDBJ whole genome shotgun (WGS) entry which is preliminary data.</text>
</comment>
<feature type="domain" description="Bet v I/Major latex protein" evidence="2">
    <location>
        <begin position="6"/>
        <end position="155"/>
    </location>
</feature>
<proteinExistence type="inferred from homology"/>
<dbReference type="CDD" id="cd07816">
    <property type="entry name" value="Bet_v1-like"/>
    <property type="match status" value="1"/>
</dbReference>
<dbReference type="PANTHER" id="PTHR31338:SF20">
    <property type="entry name" value="BET V I_MAJOR LATEX PROTEIN DOMAIN-CONTAINING PROTEIN"/>
    <property type="match status" value="1"/>
</dbReference>
<dbReference type="AlphaFoldDB" id="A0AAD7LZG3"/>
<organism evidence="3 4">
    <name type="scientific">Quillaja saponaria</name>
    <name type="common">Soap bark tree</name>
    <dbReference type="NCBI Taxonomy" id="32244"/>
    <lineage>
        <taxon>Eukaryota</taxon>
        <taxon>Viridiplantae</taxon>
        <taxon>Streptophyta</taxon>
        <taxon>Embryophyta</taxon>
        <taxon>Tracheophyta</taxon>
        <taxon>Spermatophyta</taxon>
        <taxon>Magnoliopsida</taxon>
        <taxon>eudicotyledons</taxon>
        <taxon>Gunneridae</taxon>
        <taxon>Pentapetalae</taxon>
        <taxon>rosids</taxon>
        <taxon>fabids</taxon>
        <taxon>Fabales</taxon>
        <taxon>Quillajaceae</taxon>
        <taxon>Quillaja</taxon>
    </lineage>
</organism>
<dbReference type="Pfam" id="PF00407">
    <property type="entry name" value="Bet_v_1"/>
    <property type="match status" value="1"/>
</dbReference>
<dbReference type="Proteomes" id="UP001163823">
    <property type="component" value="Chromosome 5"/>
</dbReference>
<name>A0AAD7LZG3_QUISA</name>
<dbReference type="KEGG" id="qsa:O6P43_011351"/>
<protein>
    <submittedName>
        <fullName evidence="3">MLP-like protein 28</fullName>
    </submittedName>
</protein>
<dbReference type="PANTHER" id="PTHR31338">
    <property type="entry name" value="POLYKETIDE CYCLASE/DEHYDRASE AND LIPID TRANSPORT SUPERFAMILY PROTEIN"/>
    <property type="match status" value="1"/>
</dbReference>
<keyword evidence="4" id="KW-1185">Reference proteome</keyword>
<dbReference type="SMART" id="SM01037">
    <property type="entry name" value="Bet_v_1"/>
    <property type="match status" value="1"/>
</dbReference>
<dbReference type="InterPro" id="IPR000916">
    <property type="entry name" value="Bet_v_I/MLP"/>
</dbReference>
<feature type="non-terminal residue" evidence="3">
    <location>
        <position position="1"/>
    </location>
</feature>
<evidence type="ECO:0000313" key="3">
    <source>
        <dbReference type="EMBL" id="KAJ7967037.1"/>
    </source>
</evidence>
<evidence type="ECO:0000313" key="4">
    <source>
        <dbReference type="Proteomes" id="UP001163823"/>
    </source>
</evidence>
<evidence type="ECO:0000256" key="1">
    <source>
        <dbReference type="ARBA" id="ARBA00038242"/>
    </source>
</evidence>
<sequence length="155" mass="17424">NGSPKVVKEKVETVVEIKVPADKFYNIWSKQAHHVPTASPNNIEAVHVHDGDWETEGSIKVWKYNIDGSPKVVKEKVVLNDEDKSVTMIGLEGDMFQEFKAMKTVLHANPKGEGNSLVKVSIEYEKIKEEIPTPNNYLNLVVNIIKDIEAHHLKG</sequence>
<evidence type="ECO:0000259" key="2">
    <source>
        <dbReference type="SMART" id="SM01037"/>
    </source>
</evidence>
<accession>A0AAD7LZG3</accession>
<dbReference type="Gene3D" id="3.30.530.20">
    <property type="match status" value="1"/>
</dbReference>